<gene>
    <name evidence="1" type="ORF">HK099_000492</name>
</gene>
<dbReference type="InterPro" id="IPR018465">
    <property type="entry name" value="Scm3/HJURP"/>
</dbReference>
<dbReference type="EMBL" id="JADGJW010001111">
    <property type="protein sequence ID" value="KAJ3206625.1"/>
    <property type="molecule type" value="Genomic_DNA"/>
</dbReference>
<sequence>MFSNLILSTKTQITQKQIKDDLFQNELDKKRLHSQMKLKATMDGIIEKYGREFDESESDIVDLDSETFIQDNGILKSSPLRPFGENVKMINVQYDNEMGVWSPLKSTPLSSKILKRKRKYDLEFKNSEGDSDDDYVGFSNNFIQKNSSPTQLTYKKKFIIDNNSDTDRDEDHDPLFILKPSNFVTDLNFCNNSVETEEDEEDIFDQIKFTPIKSIYNNNSGYNSSIHFTANPRYKSCITPTNNCNYIALNSSKSTPPNDNNYSSVNTTKITPPNAKHTLIYEKIYSKGISPLNRYVRTKNFNG</sequence>
<dbReference type="Proteomes" id="UP001211065">
    <property type="component" value="Unassembled WGS sequence"/>
</dbReference>
<dbReference type="GO" id="GO:0046982">
    <property type="term" value="F:protein heterodimerization activity"/>
    <property type="evidence" value="ECO:0007669"/>
    <property type="project" value="InterPro"/>
</dbReference>
<evidence type="ECO:0000313" key="2">
    <source>
        <dbReference type="Proteomes" id="UP001211065"/>
    </source>
</evidence>
<name>A0AAD5XVH4_9FUNG</name>
<dbReference type="InterPro" id="IPR009072">
    <property type="entry name" value="Histone-fold"/>
</dbReference>
<organism evidence="1 2">
    <name type="scientific">Clydaea vesicula</name>
    <dbReference type="NCBI Taxonomy" id="447962"/>
    <lineage>
        <taxon>Eukaryota</taxon>
        <taxon>Fungi</taxon>
        <taxon>Fungi incertae sedis</taxon>
        <taxon>Chytridiomycota</taxon>
        <taxon>Chytridiomycota incertae sedis</taxon>
        <taxon>Chytridiomycetes</taxon>
        <taxon>Lobulomycetales</taxon>
        <taxon>Lobulomycetaceae</taxon>
        <taxon>Clydaea</taxon>
    </lineage>
</organism>
<dbReference type="Pfam" id="PF10384">
    <property type="entry name" value="Scm3"/>
    <property type="match status" value="1"/>
</dbReference>
<accession>A0AAD5XVH4</accession>
<keyword evidence="2" id="KW-1185">Reference proteome</keyword>
<reference evidence="1" key="1">
    <citation type="submission" date="2020-05" db="EMBL/GenBank/DDBJ databases">
        <title>Phylogenomic resolution of chytrid fungi.</title>
        <authorList>
            <person name="Stajich J.E."/>
            <person name="Amses K."/>
            <person name="Simmons R."/>
            <person name="Seto K."/>
            <person name="Myers J."/>
            <person name="Bonds A."/>
            <person name="Quandt C.A."/>
            <person name="Barry K."/>
            <person name="Liu P."/>
            <person name="Grigoriev I."/>
            <person name="Longcore J.E."/>
            <person name="James T.Y."/>
        </authorList>
    </citation>
    <scope>NUCLEOTIDE SEQUENCE</scope>
    <source>
        <strain evidence="1">JEL0476</strain>
    </source>
</reference>
<dbReference type="GO" id="GO:0005634">
    <property type="term" value="C:nucleus"/>
    <property type="evidence" value="ECO:0007669"/>
    <property type="project" value="InterPro"/>
</dbReference>
<dbReference type="Gene3D" id="1.10.20.10">
    <property type="entry name" value="Histone, subunit A"/>
    <property type="match status" value="1"/>
</dbReference>
<protein>
    <submittedName>
        <fullName evidence="1">Uncharacterized protein</fullName>
    </submittedName>
</protein>
<dbReference type="AlphaFoldDB" id="A0AAD5XVH4"/>
<evidence type="ECO:0000313" key="1">
    <source>
        <dbReference type="EMBL" id="KAJ3206625.1"/>
    </source>
</evidence>
<comment type="caution">
    <text evidence="1">The sequence shown here is derived from an EMBL/GenBank/DDBJ whole genome shotgun (WGS) entry which is preliminary data.</text>
</comment>
<dbReference type="GO" id="GO:0042393">
    <property type="term" value="F:histone binding"/>
    <property type="evidence" value="ECO:0007669"/>
    <property type="project" value="InterPro"/>
</dbReference>
<proteinExistence type="predicted"/>